<dbReference type="Pfam" id="PF13632">
    <property type="entry name" value="Glyco_trans_2_3"/>
    <property type="match status" value="1"/>
</dbReference>
<comment type="caution">
    <text evidence="3">The sequence shown here is derived from an EMBL/GenBank/DDBJ whole genome shotgun (WGS) entry which is preliminary data.</text>
</comment>
<dbReference type="SUPFAM" id="SSF53448">
    <property type="entry name" value="Nucleotide-diphospho-sugar transferases"/>
    <property type="match status" value="1"/>
</dbReference>
<keyword evidence="1" id="KW-1133">Transmembrane helix</keyword>
<evidence type="ECO:0000313" key="3">
    <source>
        <dbReference type="EMBL" id="PJA10200.1"/>
    </source>
</evidence>
<feature type="transmembrane region" description="Helical" evidence="1">
    <location>
        <begin position="490"/>
        <end position="510"/>
    </location>
</feature>
<dbReference type="PANTHER" id="PTHR36851:SF1">
    <property type="entry name" value="GLYCO_TRANS_2-LIKE DOMAIN-CONTAINING PROTEIN"/>
    <property type="match status" value="1"/>
</dbReference>
<organism evidence="3 4">
    <name type="scientific">Candidatus Falkowbacteria bacterium CG_4_10_14_0_2_um_filter_41_15</name>
    <dbReference type="NCBI Taxonomy" id="1974554"/>
    <lineage>
        <taxon>Bacteria</taxon>
        <taxon>Candidatus Falkowiibacteriota</taxon>
    </lineage>
</organism>
<dbReference type="EMBL" id="PFPX01000024">
    <property type="protein sequence ID" value="PJA10200.1"/>
    <property type="molecule type" value="Genomic_DNA"/>
</dbReference>
<feature type="transmembrane region" description="Helical" evidence="1">
    <location>
        <begin position="458"/>
        <end position="478"/>
    </location>
</feature>
<keyword evidence="1" id="KW-0472">Membrane</keyword>
<evidence type="ECO:0000256" key="1">
    <source>
        <dbReference type="SAM" id="Phobius"/>
    </source>
</evidence>
<name>A0A2M7VZT9_9BACT</name>
<feature type="transmembrane region" description="Helical" evidence="1">
    <location>
        <begin position="415"/>
        <end position="438"/>
    </location>
</feature>
<dbReference type="Gene3D" id="3.90.550.10">
    <property type="entry name" value="Spore Coat Polysaccharide Biosynthesis Protein SpsA, Chain A"/>
    <property type="match status" value="1"/>
</dbReference>
<dbReference type="AlphaFoldDB" id="A0A2M7VZT9"/>
<feature type="domain" description="Glycosyltransferase 2-like" evidence="2">
    <location>
        <begin position="236"/>
        <end position="437"/>
    </location>
</feature>
<evidence type="ECO:0000259" key="2">
    <source>
        <dbReference type="Pfam" id="PF13632"/>
    </source>
</evidence>
<proteinExistence type="predicted"/>
<accession>A0A2M7VZT9</accession>
<keyword evidence="1" id="KW-0812">Transmembrane</keyword>
<feature type="transmembrane region" description="Helical" evidence="1">
    <location>
        <begin position="49"/>
        <end position="75"/>
    </location>
</feature>
<dbReference type="Proteomes" id="UP000228743">
    <property type="component" value="Unassembled WGS sequence"/>
</dbReference>
<protein>
    <recommendedName>
        <fullName evidence="2">Glycosyltransferase 2-like domain-containing protein</fullName>
    </recommendedName>
</protein>
<sequence length="535" mass="61772">MIMNYLKVGKATELTGKDRKIYRYLEILPGFLSIGTLLLLLIFSYFKPVWVAFFIIAFDVYWLLLVIFLAIYLIAGYQKLKANRIIDWGEKCRQLPVSFLDADSETLIADQRQKPLGEQGVSWEEIIHLIILPNYNEDLTILRTAVDSLIKDGYPAKKMIVVLAMEERAGLEDIQNKAKAIEAEFGQSFRNFLVTYHPGEIEGELKGKGANQAWAAKRVKEEIIDKEGLDYSKILVSVFDIDTVVYPGYFFKLTHSFLTVADPYHASYQPIPIYHNNVWQAPFFARVASSSNTFWQMMQQIRPEKLSTYSSHSMTWKALVDIGFWSTNMVSEDSRIFWNCLLYYNGNYRVEPLYFPILMDTTMGASFMSTAKSLYKQQRRWAWGSENVPYLIFNTMKKWKEVDHRVMVRHILVQIYGFHSWATNALIIAVVSWMPMLLGGDRFNSTVLSGNLPQISTWLMNLAMVGMVLSAIISTILLPKRPKNFSFFKNILVVLEWVMVPVTIIFFGALPCLDAQWRLMCGKYMGFWVTPKSRE</sequence>
<dbReference type="InterPro" id="IPR029044">
    <property type="entry name" value="Nucleotide-diphossugar_trans"/>
</dbReference>
<gene>
    <name evidence="3" type="ORF">COX68_01155</name>
</gene>
<dbReference type="PANTHER" id="PTHR36851">
    <property type="entry name" value="UNNAMED PRODUCT"/>
    <property type="match status" value="1"/>
</dbReference>
<dbReference type="InterPro" id="IPR001173">
    <property type="entry name" value="Glyco_trans_2-like"/>
</dbReference>
<reference evidence="4" key="1">
    <citation type="submission" date="2017-09" db="EMBL/GenBank/DDBJ databases">
        <title>Depth-based differentiation of microbial function through sediment-hosted aquifers and enrichment of novel symbionts in the deep terrestrial subsurface.</title>
        <authorList>
            <person name="Probst A.J."/>
            <person name="Ladd B."/>
            <person name="Jarett J.K."/>
            <person name="Geller-Mcgrath D.E."/>
            <person name="Sieber C.M.K."/>
            <person name="Emerson J.B."/>
            <person name="Anantharaman K."/>
            <person name="Thomas B.C."/>
            <person name="Malmstrom R."/>
            <person name="Stieglmeier M."/>
            <person name="Klingl A."/>
            <person name="Woyke T."/>
            <person name="Ryan C.M."/>
            <person name="Banfield J.F."/>
        </authorList>
    </citation>
    <scope>NUCLEOTIDE SEQUENCE [LARGE SCALE GENOMIC DNA]</scope>
</reference>
<feature type="transmembrane region" description="Helical" evidence="1">
    <location>
        <begin position="21"/>
        <end position="43"/>
    </location>
</feature>
<evidence type="ECO:0000313" key="4">
    <source>
        <dbReference type="Proteomes" id="UP000228743"/>
    </source>
</evidence>